<keyword evidence="2" id="KW-1185">Reference proteome</keyword>
<gene>
    <name evidence="1" type="ORF">Xentx_02586</name>
</gene>
<proteinExistence type="predicted"/>
<evidence type="ECO:0000313" key="1">
    <source>
        <dbReference type="EMBL" id="OKP05095.1"/>
    </source>
</evidence>
<sequence length="117" mass="12874">MHFELKHGLAYGKGDETELQFEVELRPLTAGDLIDAEAASERVVVTANGPTLLSSPSRMGYELLRRTIARIGKINGPIPLDMLKTLHQDDLERIASHADLHRTAALETAARMADEGR</sequence>
<dbReference type="Proteomes" id="UP000186277">
    <property type="component" value="Unassembled WGS sequence"/>
</dbReference>
<dbReference type="EMBL" id="MKGR01000019">
    <property type="protein sequence ID" value="OKP05095.1"/>
    <property type="molecule type" value="Genomic_DNA"/>
</dbReference>
<reference evidence="1 2" key="1">
    <citation type="submission" date="2016-09" db="EMBL/GenBank/DDBJ databases">
        <title>Xenorhabdus thuongxuanensis sp. nov. and Xenorhabdus eapokensis sp. nov., isolated from Steinernema species.</title>
        <authorList>
            <person name="Kaempfer P."/>
            <person name="Tobias N.J."/>
            <person name="Phan Ke L."/>
            <person name="Bode H.B."/>
            <person name="Glaeser S.P."/>
        </authorList>
    </citation>
    <scope>NUCLEOTIDE SEQUENCE [LARGE SCALE GENOMIC DNA]</scope>
    <source>
        <strain evidence="1 2">30TX1</strain>
    </source>
</reference>
<evidence type="ECO:0008006" key="3">
    <source>
        <dbReference type="Google" id="ProtNLM"/>
    </source>
</evidence>
<protein>
    <recommendedName>
        <fullName evidence="3">Mu-like prophage FluMu protein gp41</fullName>
    </recommendedName>
</protein>
<accession>A0A1Q5TXY9</accession>
<dbReference type="Pfam" id="PF23746">
    <property type="entry name" value="Gp41_Mu"/>
    <property type="match status" value="1"/>
</dbReference>
<dbReference type="OrthoDB" id="5677360at2"/>
<organism evidence="1 2">
    <name type="scientific">Xenorhabdus thuongxuanensis</name>
    <dbReference type="NCBI Taxonomy" id="1873484"/>
    <lineage>
        <taxon>Bacteria</taxon>
        <taxon>Pseudomonadati</taxon>
        <taxon>Pseudomonadota</taxon>
        <taxon>Gammaproteobacteria</taxon>
        <taxon>Enterobacterales</taxon>
        <taxon>Morganellaceae</taxon>
        <taxon>Xenorhabdus</taxon>
    </lineage>
</organism>
<dbReference type="InterPro" id="IPR056974">
    <property type="entry name" value="Tail_Gp41-like"/>
</dbReference>
<comment type="caution">
    <text evidence="1">The sequence shown here is derived from an EMBL/GenBank/DDBJ whole genome shotgun (WGS) entry which is preliminary data.</text>
</comment>
<dbReference type="AlphaFoldDB" id="A0A1Q5TXY9"/>
<name>A0A1Q5TXY9_9GAMM</name>
<evidence type="ECO:0000313" key="2">
    <source>
        <dbReference type="Proteomes" id="UP000186277"/>
    </source>
</evidence>
<dbReference type="RefSeq" id="WP_074020618.1">
    <property type="nucleotide sequence ID" value="NZ_CAWMWP010000042.1"/>
</dbReference>